<dbReference type="SMART" id="SM00100">
    <property type="entry name" value="cNMP"/>
    <property type="match status" value="1"/>
</dbReference>
<dbReference type="EMBL" id="SLWB01000003">
    <property type="protein sequence ID" value="TCN70596.1"/>
    <property type="molecule type" value="Genomic_DNA"/>
</dbReference>
<dbReference type="InterPro" id="IPR012318">
    <property type="entry name" value="HTH_CRP"/>
</dbReference>
<gene>
    <name evidence="6" type="ORF">CLV25_103116</name>
</gene>
<dbReference type="Gene3D" id="1.10.10.10">
    <property type="entry name" value="Winged helix-like DNA-binding domain superfamily/Winged helix DNA-binding domain"/>
    <property type="match status" value="1"/>
</dbReference>
<evidence type="ECO:0000256" key="2">
    <source>
        <dbReference type="ARBA" id="ARBA00023125"/>
    </source>
</evidence>
<sequence length="221" mass="24341">MNPCKCDAQYCFDALSDRERDVLFSSITTVKYKKGETIVKQGFAMSSILFLEKGIVKLDVAADNQNTTISIVSAKAFVGLMCSFVDRQVDFSVVALVDSEVSLIDKNIVDGLIRTNGEFASRMVHLMSLMTKDMVGELSRKNTKNSLGAIALTLLELMKHFGSTRYTLPFTRTELAEVVGFSKESVNLSLASLSKDELIALSGKHVEIVDEARLRTIAQRG</sequence>
<proteinExistence type="predicted"/>
<evidence type="ECO:0000259" key="5">
    <source>
        <dbReference type="PROSITE" id="PS51063"/>
    </source>
</evidence>
<reference evidence="6 7" key="1">
    <citation type="submission" date="2019-03" db="EMBL/GenBank/DDBJ databases">
        <title>Genomic Encyclopedia of Archaeal and Bacterial Type Strains, Phase II (KMG-II): from individual species to whole genera.</title>
        <authorList>
            <person name="Goeker M."/>
        </authorList>
    </citation>
    <scope>NUCLEOTIDE SEQUENCE [LARGE SCALE GENOMIC DNA]</scope>
    <source>
        <strain evidence="6 7">RL-C</strain>
    </source>
</reference>
<keyword evidence="1" id="KW-0805">Transcription regulation</keyword>
<dbReference type="InterPro" id="IPR000595">
    <property type="entry name" value="cNMP-bd_dom"/>
</dbReference>
<dbReference type="GO" id="GO:0003677">
    <property type="term" value="F:DNA binding"/>
    <property type="evidence" value="ECO:0007669"/>
    <property type="project" value="UniProtKB-KW"/>
</dbReference>
<dbReference type="Pfam" id="PF00027">
    <property type="entry name" value="cNMP_binding"/>
    <property type="match status" value="1"/>
</dbReference>
<comment type="caution">
    <text evidence="6">The sequence shown here is derived from an EMBL/GenBank/DDBJ whole genome shotgun (WGS) entry which is preliminary data.</text>
</comment>
<protein>
    <submittedName>
        <fullName evidence="6">CRP-like cAMP-binding protein</fullName>
    </submittedName>
</protein>
<feature type="domain" description="HTH crp-type" evidence="5">
    <location>
        <begin position="144"/>
        <end position="212"/>
    </location>
</feature>
<accession>A0A4R2ESJ6</accession>
<name>A0A4R2ESJ6_9BACT</name>
<organism evidence="6 7">
    <name type="scientific">Acetobacteroides hydrogenigenes</name>
    <dbReference type="NCBI Taxonomy" id="979970"/>
    <lineage>
        <taxon>Bacteria</taxon>
        <taxon>Pseudomonadati</taxon>
        <taxon>Bacteroidota</taxon>
        <taxon>Bacteroidia</taxon>
        <taxon>Bacteroidales</taxon>
        <taxon>Rikenellaceae</taxon>
        <taxon>Acetobacteroides</taxon>
    </lineage>
</organism>
<evidence type="ECO:0000256" key="3">
    <source>
        <dbReference type="ARBA" id="ARBA00023163"/>
    </source>
</evidence>
<dbReference type="InterPro" id="IPR014710">
    <property type="entry name" value="RmlC-like_jellyroll"/>
</dbReference>
<dbReference type="PROSITE" id="PS50042">
    <property type="entry name" value="CNMP_BINDING_3"/>
    <property type="match status" value="1"/>
</dbReference>
<dbReference type="SUPFAM" id="SSF46785">
    <property type="entry name" value="Winged helix' DNA-binding domain"/>
    <property type="match status" value="1"/>
</dbReference>
<dbReference type="OrthoDB" id="1116216at2"/>
<dbReference type="GO" id="GO:0003700">
    <property type="term" value="F:DNA-binding transcription factor activity"/>
    <property type="evidence" value="ECO:0007669"/>
    <property type="project" value="TreeGrafter"/>
</dbReference>
<keyword evidence="7" id="KW-1185">Reference proteome</keyword>
<dbReference type="PANTHER" id="PTHR24567">
    <property type="entry name" value="CRP FAMILY TRANSCRIPTIONAL REGULATORY PROTEIN"/>
    <property type="match status" value="1"/>
</dbReference>
<keyword evidence="3" id="KW-0804">Transcription</keyword>
<dbReference type="CDD" id="cd00038">
    <property type="entry name" value="CAP_ED"/>
    <property type="match status" value="1"/>
</dbReference>
<dbReference type="InterPro" id="IPR036388">
    <property type="entry name" value="WH-like_DNA-bd_sf"/>
</dbReference>
<dbReference type="GO" id="GO:0005829">
    <property type="term" value="C:cytosol"/>
    <property type="evidence" value="ECO:0007669"/>
    <property type="project" value="TreeGrafter"/>
</dbReference>
<dbReference type="SUPFAM" id="SSF51206">
    <property type="entry name" value="cAMP-binding domain-like"/>
    <property type="match status" value="1"/>
</dbReference>
<dbReference type="RefSeq" id="WP_131838457.1">
    <property type="nucleotide sequence ID" value="NZ_SLWB01000003.1"/>
</dbReference>
<dbReference type="Proteomes" id="UP000294830">
    <property type="component" value="Unassembled WGS sequence"/>
</dbReference>
<keyword evidence="2" id="KW-0238">DNA-binding</keyword>
<dbReference type="InterPro" id="IPR018490">
    <property type="entry name" value="cNMP-bd_dom_sf"/>
</dbReference>
<dbReference type="InterPro" id="IPR036390">
    <property type="entry name" value="WH_DNA-bd_sf"/>
</dbReference>
<dbReference type="PROSITE" id="PS51063">
    <property type="entry name" value="HTH_CRP_2"/>
    <property type="match status" value="1"/>
</dbReference>
<evidence type="ECO:0000313" key="7">
    <source>
        <dbReference type="Proteomes" id="UP000294830"/>
    </source>
</evidence>
<evidence type="ECO:0000256" key="1">
    <source>
        <dbReference type="ARBA" id="ARBA00023015"/>
    </source>
</evidence>
<dbReference type="PANTHER" id="PTHR24567:SF26">
    <property type="entry name" value="REGULATORY PROTEIN YEIL"/>
    <property type="match status" value="1"/>
</dbReference>
<dbReference type="SMART" id="SM00419">
    <property type="entry name" value="HTH_CRP"/>
    <property type="match status" value="1"/>
</dbReference>
<evidence type="ECO:0000259" key="4">
    <source>
        <dbReference type="PROSITE" id="PS50042"/>
    </source>
</evidence>
<dbReference type="InterPro" id="IPR050397">
    <property type="entry name" value="Env_Response_Regulators"/>
</dbReference>
<dbReference type="AlphaFoldDB" id="A0A4R2ESJ6"/>
<evidence type="ECO:0000313" key="6">
    <source>
        <dbReference type="EMBL" id="TCN70596.1"/>
    </source>
</evidence>
<dbReference type="Pfam" id="PF13545">
    <property type="entry name" value="HTH_Crp_2"/>
    <property type="match status" value="1"/>
</dbReference>
<feature type="domain" description="Cyclic nucleotide-binding" evidence="4">
    <location>
        <begin position="11"/>
        <end position="123"/>
    </location>
</feature>
<dbReference type="Gene3D" id="2.60.120.10">
    <property type="entry name" value="Jelly Rolls"/>
    <property type="match status" value="1"/>
</dbReference>